<evidence type="ECO:0000313" key="2">
    <source>
        <dbReference type="Proteomes" id="UP000446348"/>
    </source>
</evidence>
<dbReference type="AlphaFoldDB" id="A0A845RGZ4"/>
<accession>A0A845RGZ4</accession>
<dbReference type="CDD" id="cd07516">
    <property type="entry name" value="HAD_Pase"/>
    <property type="match status" value="1"/>
</dbReference>
<dbReference type="NCBIfam" id="TIGR01484">
    <property type="entry name" value="HAD-SF-IIB"/>
    <property type="match status" value="1"/>
</dbReference>
<dbReference type="PANTHER" id="PTHR10000:SF8">
    <property type="entry name" value="HAD SUPERFAMILY HYDROLASE-LIKE, TYPE 3"/>
    <property type="match status" value="1"/>
</dbReference>
<organism evidence="1 2">
    <name type="scientific">Anaerotruncus colihominis</name>
    <dbReference type="NCBI Taxonomy" id="169435"/>
    <lineage>
        <taxon>Bacteria</taxon>
        <taxon>Bacillati</taxon>
        <taxon>Bacillota</taxon>
        <taxon>Clostridia</taxon>
        <taxon>Eubacteriales</taxon>
        <taxon>Oscillospiraceae</taxon>
        <taxon>Anaerotruncus</taxon>
    </lineage>
</organism>
<evidence type="ECO:0000313" key="1">
    <source>
        <dbReference type="EMBL" id="NBI79336.1"/>
    </source>
</evidence>
<dbReference type="Gene3D" id="3.30.1240.10">
    <property type="match status" value="1"/>
</dbReference>
<dbReference type="SFLD" id="SFLDG01140">
    <property type="entry name" value="C2.B:_Phosphomannomutase_and_P"/>
    <property type="match status" value="1"/>
</dbReference>
<dbReference type="GO" id="GO:0000287">
    <property type="term" value="F:magnesium ion binding"/>
    <property type="evidence" value="ECO:0007669"/>
    <property type="project" value="TreeGrafter"/>
</dbReference>
<dbReference type="PANTHER" id="PTHR10000">
    <property type="entry name" value="PHOSPHOSERINE PHOSPHATASE"/>
    <property type="match status" value="1"/>
</dbReference>
<dbReference type="GO" id="GO:0005829">
    <property type="term" value="C:cytosol"/>
    <property type="evidence" value="ECO:0007669"/>
    <property type="project" value="TreeGrafter"/>
</dbReference>
<reference evidence="1 2" key="1">
    <citation type="submission" date="2018-08" db="EMBL/GenBank/DDBJ databases">
        <title>Murine metabolic-syndrome-specific gut microbial biobank.</title>
        <authorList>
            <person name="Liu C."/>
        </authorList>
    </citation>
    <scope>NUCLEOTIDE SEQUENCE [LARGE SCALE GENOMIC DNA]</scope>
    <source>
        <strain evidence="1 2">X69</strain>
    </source>
</reference>
<gene>
    <name evidence="1" type="ORF">D3Z39_10765</name>
</gene>
<comment type="caution">
    <text evidence="1">The sequence shown here is derived from an EMBL/GenBank/DDBJ whole genome shotgun (WGS) entry which is preliminary data.</text>
</comment>
<dbReference type="Pfam" id="PF08282">
    <property type="entry name" value="Hydrolase_3"/>
    <property type="match status" value="1"/>
</dbReference>
<dbReference type="SUPFAM" id="SSF56784">
    <property type="entry name" value="HAD-like"/>
    <property type="match status" value="1"/>
</dbReference>
<proteinExistence type="predicted"/>
<dbReference type="InterPro" id="IPR036412">
    <property type="entry name" value="HAD-like_sf"/>
</dbReference>
<dbReference type="NCBIfam" id="TIGR00099">
    <property type="entry name" value="Cof-subfamily"/>
    <property type="match status" value="1"/>
</dbReference>
<dbReference type="Proteomes" id="UP000446348">
    <property type="component" value="Unassembled WGS sequence"/>
</dbReference>
<dbReference type="GO" id="GO:0016791">
    <property type="term" value="F:phosphatase activity"/>
    <property type="evidence" value="ECO:0007669"/>
    <property type="project" value="TreeGrafter"/>
</dbReference>
<dbReference type="SFLD" id="SFLDS00003">
    <property type="entry name" value="Haloacid_Dehalogenase"/>
    <property type="match status" value="1"/>
</dbReference>
<name>A0A845RGZ4_9FIRM</name>
<dbReference type="InterPro" id="IPR023214">
    <property type="entry name" value="HAD_sf"/>
</dbReference>
<dbReference type="InterPro" id="IPR000150">
    <property type="entry name" value="Cof"/>
</dbReference>
<dbReference type="InterPro" id="IPR006379">
    <property type="entry name" value="HAD-SF_hydro_IIB"/>
</dbReference>
<sequence>MRPSSQTRSHAPCCALPAVKYNPKIRLHAQAIAQGQPLRSLRGRPVIIGRHHKKALNQIVSIQRKFIRNPAEAFDTKTFQLKRFIRIFIRLVIQNFFKAVQMAGSQVYSRKRQALSGLPAAKRQRNRQSRLPCAYCIRIRLTRQFTAFPSIFAALAALYDWHYNRDNNAQRERTGIDRMSIKLIALDMDGTTLCSDHHTISQENLDAMASAAAQGILIVPATGRICNRLPEMIEDQPWLRYVVTVNGAAVTDLHTGESLYKNPLERTVALQVFDLVEPYPIFIEIYCDGFDYIEERRMPYFAELPISEDRRNMMLRGRRFVVSQRAFLEETDGAIEKFNLPYLEDDLRLTIWKQLAALDGVTLTSSIAKNIEINAAGADKGDSLAHLCAHLGIAPDEVLAIGDGENDLTMLQFSGTSVAPANACEQARAIADWVSPSNDESAVARTLEHYHIL</sequence>
<dbReference type="Gene3D" id="3.40.50.1000">
    <property type="entry name" value="HAD superfamily/HAD-like"/>
    <property type="match status" value="1"/>
</dbReference>
<dbReference type="EMBL" id="QXWZ01000018">
    <property type="protein sequence ID" value="NBI79336.1"/>
    <property type="molecule type" value="Genomic_DNA"/>
</dbReference>
<protein>
    <submittedName>
        <fullName evidence="1">HAD family phosphatase</fullName>
    </submittedName>
</protein>